<dbReference type="PANTHER" id="PTHR11660">
    <property type="entry name" value="SOLUTE CARRIER FAMILY 40 MEMBER"/>
    <property type="match status" value="1"/>
</dbReference>
<evidence type="ECO:0000256" key="2">
    <source>
        <dbReference type="ARBA" id="ARBA00022448"/>
    </source>
</evidence>
<keyword evidence="4 6" id="KW-1133">Transmembrane helix</keyword>
<dbReference type="InterPro" id="IPR009716">
    <property type="entry name" value="Ferroportin-1"/>
</dbReference>
<organism evidence="7">
    <name type="scientific">Tetraselmis chuii</name>
    <dbReference type="NCBI Taxonomy" id="63592"/>
    <lineage>
        <taxon>Eukaryota</taxon>
        <taxon>Viridiplantae</taxon>
        <taxon>Chlorophyta</taxon>
        <taxon>core chlorophytes</taxon>
        <taxon>Chlorodendrophyceae</taxon>
        <taxon>Chlorodendrales</taxon>
        <taxon>Chlorodendraceae</taxon>
        <taxon>Tetraselmis</taxon>
    </lineage>
</organism>
<keyword evidence="3 6" id="KW-0812">Transmembrane</keyword>
<reference evidence="7" key="1">
    <citation type="submission" date="2021-01" db="EMBL/GenBank/DDBJ databases">
        <authorList>
            <person name="Corre E."/>
            <person name="Pelletier E."/>
            <person name="Niang G."/>
            <person name="Scheremetjew M."/>
            <person name="Finn R."/>
            <person name="Kale V."/>
            <person name="Holt S."/>
            <person name="Cochrane G."/>
            <person name="Meng A."/>
            <person name="Brown T."/>
            <person name="Cohen L."/>
        </authorList>
    </citation>
    <scope>NUCLEOTIDE SEQUENCE</scope>
    <source>
        <strain evidence="7">PLY429</strain>
    </source>
</reference>
<comment type="subcellular location">
    <subcellularLocation>
        <location evidence="1 6">Membrane</location>
        <topology evidence="1 6">Multi-pass membrane protein</topology>
    </subcellularLocation>
</comment>
<dbReference type="GO" id="GO:0005381">
    <property type="term" value="F:iron ion transmembrane transporter activity"/>
    <property type="evidence" value="ECO:0007669"/>
    <property type="project" value="UniProtKB-UniRule"/>
</dbReference>
<keyword evidence="6" id="KW-0406">Ion transport</keyword>
<evidence type="ECO:0000313" key="7">
    <source>
        <dbReference type="EMBL" id="CAD9208906.1"/>
    </source>
</evidence>
<evidence type="ECO:0000256" key="1">
    <source>
        <dbReference type="ARBA" id="ARBA00004141"/>
    </source>
</evidence>
<dbReference type="PANTHER" id="PTHR11660:SF53">
    <property type="entry name" value="SOLUTE CARRIER FAMILY 40 MEMBER 3, CHLOROPLASTIC"/>
    <property type="match status" value="1"/>
</dbReference>
<dbReference type="AlphaFoldDB" id="A0A7S1SU24"/>
<comment type="similarity">
    <text evidence="6">Belongs to the ferroportin (FP) (TC 2.A.100) family. SLC40A subfamily.</text>
</comment>
<accession>A0A7S1SU24</accession>
<comment type="function">
    <text evidence="6">May be involved in iron transport and iron homeostasis.</text>
</comment>
<keyword evidence="2 6" id="KW-0813">Transport</keyword>
<evidence type="ECO:0000256" key="3">
    <source>
        <dbReference type="ARBA" id="ARBA00022692"/>
    </source>
</evidence>
<name>A0A7S1SU24_9CHLO</name>
<evidence type="ECO:0000256" key="5">
    <source>
        <dbReference type="ARBA" id="ARBA00023136"/>
    </source>
</evidence>
<keyword evidence="5 6" id="KW-0472">Membrane</keyword>
<gene>
    <name evidence="7" type="ORF">TCHU04912_LOCUS11144</name>
</gene>
<comment type="caution">
    <text evidence="6">Lacks conserved residue(s) required for the propagation of feature annotation.</text>
</comment>
<proteinExistence type="inferred from homology"/>
<evidence type="ECO:0000256" key="4">
    <source>
        <dbReference type="ARBA" id="ARBA00022989"/>
    </source>
</evidence>
<dbReference type="EMBL" id="HBGG01021414">
    <property type="protein sequence ID" value="CAD9208906.1"/>
    <property type="molecule type" value="Transcribed_RNA"/>
</dbReference>
<dbReference type="Pfam" id="PF06963">
    <property type="entry name" value="FPN1"/>
    <property type="match status" value="1"/>
</dbReference>
<protein>
    <recommendedName>
        <fullName evidence="6">Solute carrier family 40 member</fullName>
    </recommendedName>
</protein>
<sequence length="177" mass="19077">MRMISLSSRLTTVAITPPPHTHTHRTATRTHRLFRHTHSHADKLSMDCCFAATTALVVGPMFFGTPAWVVVFCAFIILSRIGLWMFDMAHAQILQQNVAEKEMSTVGGVELSFCSLAELCTLGIAALVADRSGGFTILVLLSCVAVTGSAVLFSSWVFSGEADRMNAQSLSAMPTAS</sequence>
<dbReference type="GO" id="GO:0016020">
    <property type="term" value="C:membrane"/>
    <property type="evidence" value="ECO:0007669"/>
    <property type="project" value="UniProtKB-SubCell"/>
</dbReference>
<feature type="transmembrane region" description="Helical" evidence="6">
    <location>
        <begin position="135"/>
        <end position="158"/>
    </location>
</feature>
<evidence type="ECO:0000256" key="6">
    <source>
        <dbReference type="RuleBase" id="RU365065"/>
    </source>
</evidence>